<evidence type="ECO:0000313" key="3">
    <source>
        <dbReference type="Proteomes" id="UP000268093"/>
    </source>
</evidence>
<dbReference type="Proteomes" id="UP000268093">
    <property type="component" value="Unassembled WGS sequence"/>
</dbReference>
<gene>
    <name evidence="2" type="ORF">BC936DRAFT_140320</name>
</gene>
<evidence type="ECO:0000313" key="2">
    <source>
        <dbReference type="EMBL" id="RUP50105.1"/>
    </source>
</evidence>
<keyword evidence="3" id="KW-1185">Reference proteome</keyword>
<sequence length="111" mass="12537">MPLEERSMAAGEISSSRAEIGDSDADDDKAYKNSEKQPMAASESSEWDIIGFLVENKEEGSFEQKVDSYVKDLEFIANNEQGKRQEKAQLLIDNYKKASGVFFFLEMLNVK</sequence>
<feature type="region of interest" description="Disordered" evidence="1">
    <location>
        <begin position="1"/>
        <end position="44"/>
    </location>
</feature>
<dbReference type="OrthoDB" id="2423204at2759"/>
<protein>
    <submittedName>
        <fullName evidence="2">Uncharacterized protein</fullName>
    </submittedName>
</protein>
<evidence type="ECO:0000256" key="1">
    <source>
        <dbReference type="SAM" id="MobiDB-lite"/>
    </source>
</evidence>
<proteinExistence type="predicted"/>
<dbReference type="AlphaFoldDB" id="A0A433DH42"/>
<name>A0A433DH42_9FUNG</name>
<accession>A0A433DH42</accession>
<reference evidence="2 3" key="1">
    <citation type="journal article" date="2018" name="New Phytol.">
        <title>Phylogenomics of Endogonaceae and evolution of mycorrhizas within Mucoromycota.</title>
        <authorList>
            <person name="Chang Y."/>
            <person name="Desiro A."/>
            <person name="Na H."/>
            <person name="Sandor L."/>
            <person name="Lipzen A."/>
            <person name="Clum A."/>
            <person name="Barry K."/>
            <person name="Grigoriev I.V."/>
            <person name="Martin F.M."/>
            <person name="Stajich J.E."/>
            <person name="Smith M.E."/>
            <person name="Bonito G."/>
            <person name="Spatafora J.W."/>
        </authorList>
    </citation>
    <scope>NUCLEOTIDE SEQUENCE [LARGE SCALE GENOMIC DNA]</scope>
    <source>
        <strain evidence="2 3">GMNB39</strain>
    </source>
</reference>
<comment type="caution">
    <text evidence="2">The sequence shown here is derived from an EMBL/GenBank/DDBJ whole genome shotgun (WGS) entry which is preliminary data.</text>
</comment>
<feature type="non-terminal residue" evidence="2">
    <location>
        <position position="111"/>
    </location>
</feature>
<dbReference type="EMBL" id="RBNI01001681">
    <property type="protein sequence ID" value="RUP50105.1"/>
    <property type="molecule type" value="Genomic_DNA"/>
</dbReference>
<organism evidence="2 3">
    <name type="scientific">Jimgerdemannia flammicorona</name>
    <dbReference type="NCBI Taxonomy" id="994334"/>
    <lineage>
        <taxon>Eukaryota</taxon>
        <taxon>Fungi</taxon>
        <taxon>Fungi incertae sedis</taxon>
        <taxon>Mucoromycota</taxon>
        <taxon>Mucoromycotina</taxon>
        <taxon>Endogonomycetes</taxon>
        <taxon>Endogonales</taxon>
        <taxon>Endogonaceae</taxon>
        <taxon>Jimgerdemannia</taxon>
    </lineage>
</organism>